<comment type="caution">
    <text evidence="2">The sequence shown here is derived from an EMBL/GenBank/DDBJ whole genome shotgun (WGS) entry which is preliminary data.</text>
</comment>
<feature type="transmembrane region" description="Helical" evidence="1">
    <location>
        <begin position="138"/>
        <end position="161"/>
    </location>
</feature>
<dbReference type="PANTHER" id="PTHR33834">
    <property type="entry name" value="SIGNALING PEPTIDE TAXIMIN 2"/>
    <property type="match status" value="1"/>
</dbReference>
<dbReference type="InterPro" id="IPR055283">
    <property type="entry name" value="TAXIMIN_1/2"/>
</dbReference>
<feature type="transmembrane region" description="Helical" evidence="1">
    <location>
        <begin position="111"/>
        <end position="132"/>
    </location>
</feature>
<dbReference type="Proteomes" id="UP000824890">
    <property type="component" value="Unassembled WGS sequence"/>
</dbReference>
<dbReference type="PANTHER" id="PTHR33834:SF2">
    <property type="entry name" value="SIGNALING PEPTIDE TAXIMIN 1"/>
    <property type="match status" value="1"/>
</dbReference>
<reference evidence="2 3" key="1">
    <citation type="submission" date="2021-05" db="EMBL/GenBank/DDBJ databases">
        <title>Genome Assembly of Synthetic Allotetraploid Brassica napus Reveals Homoeologous Exchanges between Subgenomes.</title>
        <authorList>
            <person name="Davis J.T."/>
        </authorList>
    </citation>
    <scope>NUCLEOTIDE SEQUENCE [LARGE SCALE GENOMIC DNA]</scope>
    <source>
        <strain evidence="3">cv. Da-Ae</strain>
        <tissue evidence="2">Seedling</tissue>
    </source>
</reference>
<sequence>MVRVRTGKQTKVEGIVNAEVRSGGSGSGGSGEEMPVTAAVIREQRRKNDIPKKRNASAAPNTASLSKIIIYKFPSSSSSSSSAQQRRLTHHDCNRKLAGEATMCEDDCRPLGFLLGLPFAFLSLLLSIVGVVIWIVGLLLSCICPCCLCVTILVEMALGLIKAPIHVMEWFTSTIPC</sequence>
<proteinExistence type="predicted"/>
<gene>
    <name evidence="2" type="ORF">HID58_062654</name>
</gene>
<evidence type="ECO:0000313" key="3">
    <source>
        <dbReference type="Proteomes" id="UP000824890"/>
    </source>
</evidence>
<name>A0ABQ8A293_BRANA</name>
<accession>A0ABQ8A293</accession>
<protein>
    <submittedName>
        <fullName evidence="2">Uncharacterized protein</fullName>
    </submittedName>
</protein>
<keyword evidence="3" id="KW-1185">Reference proteome</keyword>
<evidence type="ECO:0000313" key="2">
    <source>
        <dbReference type="EMBL" id="KAH0886558.1"/>
    </source>
</evidence>
<dbReference type="EMBL" id="JAGKQM010000014">
    <property type="protein sequence ID" value="KAH0886558.1"/>
    <property type="molecule type" value="Genomic_DNA"/>
</dbReference>
<keyword evidence="1" id="KW-1133">Transmembrane helix</keyword>
<evidence type="ECO:0000256" key="1">
    <source>
        <dbReference type="SAM" id="Phobius"/>
    </source>
</evidence>
<keyword evidence="1" id="KW-0812">Transmembrane</keyword>
<keyword evidence="1" id="KW-0472">Membrane</keyword>
<organism evidence="2 3">
    <name type="scientific">Brassica napus</name>
    <name type="common">Rape</name>
    <dbReference type="NCBI Taxonomy" id="3708"/>
    <lineage>
        <taxon>Eukaryota</taxon>
        <taxon>Viridiplantae</taxon>
        <taxon>Streptophyta</taxon>
        <taxon>Embryophyta</taxon>
        <taxon>Tracheophyta</taxon>
        <taxon>Spermatophyta</taxon>
        <taxon>Magnoliopsida</taxon>
        <taxon>eudicotyledons</taxon>
        <taxon>Gunneridae</taxon>
        <taxon>Pentapetalae</taxon>
        <taxon>rosids</taxon>
        <taxon>malvids</taxon>
        <taxon>Brassicales</taxon>
        <taxon>Brassicaceae</taxon>
        <taxon>Brassiceae</taxon>
        <taxon>Brassica</taxon>
    </lineage>
</organism>